<dbReference type="HOGENOM" id="CLU_2303057_0_0_9"/>
<dbReference type="EMBL" id="ACZL01000001">
    <property type="protein sequence ID" value="EHI56828.1"/>
    <property type="molecule type" value="Genomic_DNA"/>
</dbReference>
<evidence type="ECO:0000313" key="1">
    <source>
        <dbReference type="EMBL" id="EHI56828.1"/>
    </source>
</evidence>
<organism evidence="1 2">
    <name type="scientific">Johnsonella ignava ATCC 51276</name>
    <dbReference type="NCBI Taxonomy" id="679200"/>
    <lineage>
        <taxon>Bacteria</taxon>
        <taxon>Bacillati</taxon>
        <taxon>Bacillota</taxon>
        <taxon>Clostridia</taxon>
        <taxon>Lachnospirales</taxon>
        <taxon>Lachnospiraceae</taxon>
        <taxon>Johnsonella</taxon>
    </lineage>
</organism>
<dbReference type="OrthoDB" id="9791543at2"/>
<dbReference type="AlphaFoldDB" id="G5GEP2"/>
<evidence type="ECO:0000313" key="2">
    <source>
        <dbReference type="Proteomes" id="UP000003011"/>
    </source>
</evidence>
<reference evidence="1 2" key="1">
    <citation type="submission" date="2011-08" db="EMBL/GenBank/DDBJ databases">
        <title>The Genome Sequence of Johnsonella ignava ATCC 51276.</title>
        <authorList>
            <consortium name="The Broad Institute Genome Sequencing Platform"/>
            <person name="Earl A."/>
            <person name="Ward D."/>
            <person name="Feldgarden M."/>
            <person name="Gevers D."/>
            <person name="Izard J."/>
            <person name="Blanton J.M."/>
            <person name="Baranova O.V."/>
            <person name="Dewhirst F.E."/>
            <person name="Young S.K."/>
            <person name="Zeng Q."/>
            <person name="Gargeya S."/>
            <person name="Fitzgerald M."/>
            <person name="Haas B."/>
            <person name="Abouelleil A."/>
            <person name="Alvarado L."/>
            <person name="Arachchi H.M."/>
            <person name="Berlin A."/>
            <person name="Brown A."/>
            <person name="Chapman S.B."/>
            <person name="Chen Z."/>
            <person name="Dunbar C."/>
            <person name="Freedman E."/>
            <person name="Gearin G."/>
            <person name="Gellesch M."/>
            <person name="Goldberg J."/>
            <person name="Griggs A."/>
            <person name="Gujja S."/>
            <person name="Heiman D."/>
            <person name="Howarth C."/>
            <person name="Larson L."/>
            <person name="Lui A."/>
            <person name="MacDonald P.J.P."/>
            <person name="Montmayeur A."/>
            <person name="Murphy C."/>
            <person name="Neiman D."/>
            <person name="Pearson M."/>
            <person name="Priest M."/>
            <person name="Roberts A."/>
            <person name="Saif S."/>
            <person name="Shea T."/>
            <person name="Shenoy N."/>
            <person name="Sisk P."/>
            <person name="Stolte C."/>
            <person name="Sykes S."/>
            <person name="Wortman J."/>
            <person name="Nusbaum C."/>
            <person name="Birren B."/>
        </authorList>
    </citation>
    <scope>NUCLEOTIDE SEQUENCE [LARGE SCALE GENOMIC DNA]</scope>
    <source>
        <strain evidence="1 2">ATCC 51276</strain>
    </source>
</reference>
<dbReference type="STRING" id="679200.HMPREF9333_00030"/>
<name>G5GEP2_9FIRM</name>
<dbReference type="Proteomes" id="UP000003011">
    <property type="component" value="Unassembled WGS sequence"/>
</dbReference>
<proteinExistence type="predicted"/>
<protein>
    <submittedName>
        <fullName evidence="1">Uncharacterized protein</fullName>
    </submittedName>
</protein>
<gene>
    <name evidence="1" type="ORF">HMPREF9333_00030</name>
</gene>
<comment type="caution">
    <text evidence="1">The sequence shown here is derived from an EMBL/GenBank/DDBJ whole genome shotgun (WGS) entry which is preliminary data.</text>
</comment>
<accession>G5GEP2</accession>
<keyword evidence="2" id="KW-1185">Reference proteome</keyword>
<dbReference type="RefSeq" id="WP_005538933.1">
    <property type="nucleotide sequence ID" value="NZ_JH378829.1"/>
</dbReference>
<dbReference type="eggNOG" id="ENOG50331SJ">
    <property type="taxonomic scope" value="Bacteria"/>
</dbReference>
<sequence length="100" mass="11588">MYKNIIDVRKDTPQDKLKTLAGIADRAFDNRAGKVDNTSDTPYRFIYRADEKLFVCLQLGMLTLEKNTNFLPYVSAWIWIDENDPDENEDILAEIQTSIN</sequence>